<dbReference type="Pfam" id="PF13411">
    <property type="entry name" value="MerR_1"/>
    <property type="match status" value="1"/>
</dbReference>
<dbReference type="CDD" id="cd01282">
    <property type="entry name" value="HTH_MerR-like_sg3"/>
    <property type="match status" value="1"/>
</dbReference>
<sequence>MKISELSKKTGVSVRSIRHYEKKNIIQARRLENGYREFDESVIERIRNIQLYLGLGLTTEQIEEILSCENSAPSDYEFCEEMLEKYQEKLNKINDQINSLEVVKQRLEEQIHNMTSKRLVKNG</sequence>
<dbReference type="PRINTS" id="PR00040">
    <property type="entry name" value="HTHMERR"/>
</dbReference>
<dbReference type="PROSITE" id="PS50937">
    <property type="entry name" value="HTH_MERR_2"/>
    <property type="match status" value="1"/>
</dbReference>
<keyword evidence="2" id="KW-0238">DNA-binding</keyword>
<dbReference type="InterPro" id="IPR000551">
    <property type="entry name" value="MerR-type_HTH_dom"/>
</dbReference>
<evidence type="ECO:0000259" key="5">
    <source>
        <dbReference type="PROSITE" id="PS50937"/>
    </source>
</evidence>
<keyword evidence="3" id="KW-0804">Transcription</keyword>
<dbReference type="RefSeq" id="WP_375526935.1">
    <property type="nucleotide sequence ID" value="NZ_JBHILM010000024.1"/>
</dbReference>
<evidence type="ECO:0000256" key="1">
    <source>
        <dbReference type="ARBA" id="ARBA00023015"/>
    </source>
</evidence>
<proteinExistence type="predicted"/>
<dbReference type="InterPro" id="IPR009061">
    <property type="entry name" value="DNA-bd_dom_put_sf"/>
</dbReference>
<dbReference type="EMBL" id="JBHILM010000024">
    <property type="protein sequence ID" value="MFB5683195.1"/>
    <property type="molecule type" value="Genomic_DNA"/>
</dbReference>
<keyword evidence="7" id="KW-1185">Reference proteome</keyword>
<keyword evidence="1" id="KW-0805">Transcription regulation</keyword>
<evidence type="ECO:0000256" key="3">
    <source>
        <dbReference type="ARBA" id="ARBA00023163"/>
    </source>
</evidence>
<evidence type="ECO:0000256" key="2">
    <source>
        <dbReference type="ARBA" id="ARBA00023125"/>
    </source>
</evidence>
<feature type="domain" description="HTH merR-type" evidence="5">
    <location>
        <begin position="1"/>
        <end position="68"/>
    </location>
</feature>
<organism evidence="6 7">
    <name type="scientific">Paenibacillus terreus</name>
    <dbReference type="NCBI Taxonomy" id="1387834"/>
    <lineage>
        <taxon>Bacteria</taxon>
        <taxon>Bacillati</taxon>
        <taxon>Bacillota</taxon>
        <taxon>Bacilli</taxon>
        <taxon>Bacillales</taxon>
        <taxon>Paenibacillaceae</taxon>
        <taxon>Paenibacillus</taxon>
    </lineage>
</organism>
<evidence type="ECO:0000313" key="6">
    <source>
        <dbReference type="EMBL" id="MFB5683195.1"/>
    </source>
</evidence>
<dbReference type="PROSITE" id="PS00552">
    <property type="entry name" value="HTH_MERR_1"/>
    <property type="match status" value="1"/>
</dbReference>
<dbReference type="PANTHER" id="PTHR30204:SF94">
    <property type="entry name" value="HEAVY METAL-DEPENDENT TRANSCRIPTIONAL REGULATOR HI_0293-RELATED"/>
    <property type="match status" value="1"/>
</dbReference>
<feature type="coiled-coil region" evidence="4">
    <location>
        <begin position="76"/>
        <end position="117"/>
    </location>
</feature>
<dbReference type="PANTHER" id="PTHR30204">
    <property type="entry name" value="REDOX-CYCLING DRUG-SENSING TRANSCRIPTIONAL ACTIVATOR SOXR"/>
    <property type="match status" value="1"/>
</dbReference>
<dbReference type="Gene3D" id="1.10.1660.10">
    <property type="match status" value="1"/>
</dbReference>
<dbReference type="SUPFAM" id="SSF46955">
    <property type="entry name" value="Putative DNA-binding domain"/>
    <property type="match status" value="1"/>
</dbReference>
<dbReference type="SMART" id="SM00422">
    <property type="entry name" value="HTH_MERR"/>
    <property type="match status" value="1"/>
</dbReference>
<dbReference type="Proteomes" id="UP001580407">
    <property type="component" value="Unassembled WGS sequence"/>
</dbReference>
<name>A0ABV5BBV6_9BACL</name>
<comment type="caution">
    <text evidence="6">The sequence shown here is derived from an EMBL/GenBank/DDBJ whole genome shotgun (WGS) entry which is preliminary data.</text>
</comment>
<keyword evidence="4" id="KW-0175">Coiled coil</keyword>
<evidence type="ECO:0000313" key="7">
    <source>
        <dbReference type="Proteomes" id="UP001580407"/>
    </source>
</evidence>
<protein>
    <submittedName>
        <fullName evidence="6">MerR family transcriptional regulator</fullName>
    </submittedName>
</protein>
<evidence type="ECO:0000256" key="4">
    <source>
        <dbReference type="SAM" id="Coils"/>
    </source>
</evidence>
<gene>
    <name evidence="6" type="ORF">ACE3NQ_19940</name>
</gene>
<accession>A0ABV5BBV6</accession>
<dbReference type="InterPro" id="IPR047057">
    <property type="entry name" value="MerR_fam"/>
</dbReference>
<reference evidence="6 7" key="1">
    <citation type="submission" date="2024-09" db="EMBL/GenBank/DDBJ databases">
        <authorList>
            <person name="Ruan L."/>
        </authorList>
    </citation>
    <scope>NUCLEOTIDE SEQUENCE [LARGE SCALE GENOMIC DNA]</scope>
    <source>
        <strain evidence="6 7">D33</strain>
    </source>
</reference>